<evidence type="ECO:0000313" key="3">
    <source>
        <dbReference type="Proteomes" id="UP001629432"/>
    </source>
</evidence>
<dbReference type="Proteomes" id="UP001629432">
    <property type="component" value="Unassembled WGS sequence"/>
</dbReference>
<evidence type="ECO:0000256" key="1">
    <source>
        <dbReference type="PROSITE-ProRule" id="PRU00339"/>
    </source>
</evidence>
<comment type="caution">
    <text evidence="2">The sequence shown here is derived from an EMBL/GenBank/DDBJ whole genome shotgun (WGS) entry which is preliminary data.</text>
</comment>
<organism evidence="2 3">
    <name type="scientific">Paraburkholderia metrosideri</name>
    <dbReference type="NCBI Taxonomy" id="580937"/>
    <lineage>
        <taxon>Bacteria</taxon>
        <taxon>Pseudomonadati</taxon>
        <taxon>Pseudomonadota</taxon>
        <taxon>Betaproteobacteria</taxon>
        <taxon>Burkholderiales</taxon>
        <taxon>Burkholderiaceae</taxon>
        <taxon>Paraburkholderia</taxon>
    </lineage>
</organism>
<dbReference type="PANTHER" id="PTHR12558">
    <property type="entry name" value="CELL DIVISION CYCLE 16,23,27"/>
    <property type="match status" value="1"/>
</dbReference>
<dbReference type="InterPro" id="IPR011990">
    <property type="entry name" value="TPR-like_helical_dom_sf"/>
</dbReference>
<dbReference type="EMBL" id="JAQQCF010000001">
    <property type="protein sequence ID" value="MFM0635116.1"/>
    <property type="molecule type" value="Genomic_DNA"/>
</dbReference>
<dbReference type="PROSITE" id="PS50005">
    <property type="entry name" value="TPR"/>
    <property type="match status" value="2"/>
</dbReference>
<accession>A0ABW9DLA1</accession>
<evidence type="ECO:0000313" key="2">
    <source>
        <dbReference type="EMBL" id="MFM0635116.1"/>
    </source>
</evidence>
<gene>
    <name evidence="2" type="ORF">PQQ63_00165</name>
</gene>
<feature type="repeat" description="TPR" evidence="1">
    <location>
        <begin position="52"/>
        <end position="85"/>
    </location>
</feature>
<keyword evidence="3" id="KW-1185">Reference proteome</keyword>
<reference evidence="2 3" key="1">
    <citation type="journal article" date="2024" name="Chem. Sci.">
        <title>Discovery of megapolipeptins by genome mining of a Burkholderiales bacteria collection.</title>
        <authorList>
            <person name="Paulo B.S."/>
            <person name="Recchia M.J.J."/>
            <person name="Lee S."/>
            <person name="Fergusson C.H."/>
            <person name="Romanowski S.B."/>
            <person name="Hernandez A."/>
            <person name="Krull N."/>
            <person name="Liu D.Y."/>
            <person name="Cavanagh H."/>
            <person name="Bos A."/>
            <person name="Gray C.A."/>
            <person name="Murphy B.T."/>
            <person name="Linington R.G."/>
            <person name="Eustaquio A.S."/>
        </authorList>
    </citation>
    <scope>NUCLEOTIDE SEQUENCE [LARGE SCALE GENOMIC DNA]</scope>
    <source>
        <strain evidence="2 3">RL17-338-BIC-A</strain>
    </source>
</reference>
<dbReference type="InterPro" id="IPR019734">
    <property type="entry name" value="TPR_rpt"/>
</dbReference>
<dbReference type="SUPFAM" id="SSF48452">
    <property type="entry name" value="TPR-like"/>
    <property type="match status" value="1"/>
</dbReference>
<dbReference type="SMART" id="SM00028">
    <property type="entry name" value="TPR"/>
    <property type="match status" value="3"/>
</dbReference>
<dbReference type="RefSeq" id="WP_408239958.1">
    <property type="nucleotide sequence ID" value="NZ_JAQQCF010000001.1"/>
</dbReference>
<dbReference type="Pfam" id="PF13432">
    <property type="entry name" value="TPR_16"/>
    <property type="match status" value="1"/>
</dbReference>
<protein>
    <submittedName>
        <fullName evidence="2">Tetratricopeptide repeat protein</fullName>
    </submittedName>
</protein>
<feature type="repeat" description="TPR" evidence="1">
    <location>
        <begin position="18"/>
        <end position="51"/>
    </location>
</feature>
<proteinExistence type="predicted"/>
<name>A0ABW9DLA1_9BURK</name>
<keyword evidence="1" id="KW-0802">TPR repeat</keyword>
<dbReference type="Gene3D" id="1.25.40.10">
    <property type="entry name" value="Tetratricopeptide repeat domain"/>
    <property type="match status" value="1"/>
</dbReference>
<sequence>MHDPNRSLDHLSTDMANLDTLSARADVYFAAGQTHEAMLEYQRLLDQQPQNAHALHRMGLACFRVDQPERARHYLDQALTAAPERTDIWEHRGLLAAMQGDRTAAEAFYYRALTLAGSTASLHRNLADCLKLSGRLAEARTH</sequence>
<dbReference type="PANTHER" id="PTHR12558:SF13">
    <property type="entry name" value="CELL DIVISION CYCLE PROTEIN 27 HOMOLOG"/>
    <property type="match status" value="1"/>
</dbReference>